<dbReference type="Pfam" id="PF12840">
    <property type="entry name" value="HTH_20"/>
    <property type="match status" value="1"/>
</dbReference>
<dbReference type="Proteomes" id="UP000272238">
    <property type="component" value="Unassembled WGS sequence"/>
</dbReference>
<dbReference type="InterPro" id="IPR036388">
    <property type="entry name" value="WH-like_DNA-bd_sf"/>
</dbReference>
<dbReference type="AlphaFoldDB" id="A0A494Z1B3"/>
<dbReference type="EMBL" id="RBZN01000027">
    <property type="protein sequence ID" value="RKQ15767.1"/>
    <property type="molecule type" value="Genomic_DNA"/>
</dbReference>
<reference evidence="2 3" key="1">
    <citation type="journal article" date="2016" name="Antonie Van Leeuwenhoek">
        <title>Lysinibacillus endophyticus sp. nov., an indole-3-acetic acid producing endophytic bacterium isolated from corn root (Zea mays cv. Xinken-5).</title>
        <authorList>
            <person name="Yu J."/>
            <person name="Guan X."/>
            <person name="Liu C."/>
            <person name="Xiang W."/>
            <person name="Yu Z."/>
            <person name="Liu X."/>
            <person name="Wang G."/>
        </authorList>
    </citation>
    <scope>NUCLEOTIDE SEQUENCE [LARGE SCALE GENOMIC DNA]</scope>
    <source>
        <strain evidence="2 3">DSM 100506</strain>
    </source>
</reference>
<organism evidence="2 3">
    <name type="scientific">Ureibacillus endophyticus</name>
    <dbReference type="NCBI Taxonomy" id="1978490"/>
    <lineage>
        <taxon>Bacteria</taxon>
        <taxon>Bacillati</taxon>
        <taxon>Bacillota</taxon>
        <taxon>Bacilli</taxon>
        <taxon>Bacillales</taxon>
        <taxon>Caryophanaceae</taxon>
        <taxon>Ureibacillus</taxon>
    </lineage>
</organism>
<evidence type="ECO:0000313" key="3">
    <source>
        <dbReference type="Proteomes" id="UP000272238"/>
    </source>
</evidence>
<dbReference type="OrthoDB" id="2729610at2"/>
<dbReference type="CDD" id="cd00090">
    <property type="entry name" value="HTH_ARSR"/>
    <property type="match status" value="1"/>
</dbReference>
<evidence type="ECO:0000313" key="2">
    <source>
        <dbReference type="EMBL" id="RKQ15767.1"/>
    </source>
</evidence>
<name>A0A494Z1B3_9BACL</name>
<keyword evidence="3" id="KW-1185">Reference proteome</keyword>
<accession>A0A494Z1B3</accession>
<evidence type="ECO:0000256" key="1">
    <source>
        <dbReference type="ARBA" id="ARBA00023125"/>
    </source>
</evidence>
<sequence>MIHPLKVTSTLADETRYQIYEYMLQEKKPFTVQDIADQFKIHPNVARLHLTKLSEINVITADFVKSGKGGRPGRVYKANEEGIVLSFPKRDESQLLKWSLQLIDKLGPSALETAQEISYQDGFEYISKKLQTEQKIKQIIGFDEKVNILTQAAAMIGYVPEIVETSTGKIIKFSVYNCPFNNQLSTNNNIVCKLHESYLRGQVDALFSQNEFVQFKNMVSDCDFCQYSINVPDTVKI</sequence>
<proteinExistence type="predicted"/>
<gene>
    <name evidence="2" type="ORF">D8M03_11230</name>
</gene>
<dbReference type="GO" id="GO:0003677">
    <property type="term" value="F:DNA binding"/>
    <property type="evidence" value="ECO:0007669"/>
    <property type="project" value="UniProtKB-KW"/>
</dbReference>
<dbReference type="Gene3D" id="1.10.10.10">
    <property type="entry name" value="Winged helix-like DNA-binding domain superfamily/Winged helix DNA-binding domain"/>
    <property type="match status" value="1"/>
</dbReference>
<dbReference type="RefSeq" id="WP_121214872.1">
    <property type="nucleotide sequence ID" value="NZ_JAMYWW010000001.1"/>
</dbReference>
<dbReference type="InterPro" id="IPR036390">
    <property type="entry name" value="WH_DNA-bd_sf"/>
</dbReference>
<comment type="caution">
    <text evidence="2">The sequence shown here is derived from an EMBL/GenBank/DDBJ whole genome shotgun (WGS) entry which is preliminary data.</text>
</comment>
<dbReference type="InterPro" id="IPR011991">
    <property type="entry name" value="ArsR-like_HTH"/>
</dbReference>
<keyword evidence="1" id="KW-0238">DNA-binding</keyword>
<protein>
    <submittedName>
        <fullName evidence="2">Transcriptional regulator</fullName>
    </submittedName>
</protein>
<dbReference type="SUPFAM" id="SSF46785">
    <property type="entry name" value="Winged helix' DNA-binding domain"/>
    <property type="match status" value="1"/>
</dbReference>